<reference evidence="3" key="1">
    <citation type="journal article" date="2019" name="Int. J. Syst. Evol. Microbiol.">
        <title>The Global Catalogue of Microorganisms (GCM) 10K type strain sequencing project: providing services to taxonomists for standard genome sequencing and annotation.</title>
        <authorList>
            <consortium name="The Broad Institute Genomics Platform"/>
            <consortium name="The Broad Institute Genome Sequencing Center for Infectious Disease"/>
            <person name="Wu L."/>
            <person name="Ma J."/>
        </authorList>
    </citation>
    <scope>NUCLEOTIDE SEQUENCE [LARGE SCALE GENOMIC DNA]</scope>
    <source>
        <strain evidence="3">JCM 30071</strain>
    </source>
</reference>
<dbReference type="InterPro" id="IPR018723">
    <property type="entry name" value="DUF2254_membrane"/>
</dbReference>
<evidence type="ECO:0000256" key="1">
    <source>
        <dbReference type="SAM" id="Phobius"/>
    </source>
</evidence>
<keyword evidence="1" id="KW-0472">Membrane</keyword>
<keyword evidence="1" id="KW-1133">Transmembrane helix</keyword>
<proteinExistence type="predicted"/>
<organism evidence="2 3">
    <name type="scientific">Virgibacillus kapii</name>
    <dbReference type="NCBI Taxonomy" id="1638645"/>
    <lineage>
        <taxon>Bacteria</taxon>
        <taxon>Bacillati</taxon>
        <taxon>Bacillota</taxon>
        <taxon>Bacilli</taxon>
        <taxon>Bacillales</taxon>
        <taxon>Bacillaceae</taxon>
        <taxon>Virgibacillus</taxon>
    </lineage>
</organism>
<name>A0ABQ2DGK1_9BACI</name>
<accession>A0ABQ2DGK1</accession>
<dbReference type="EMBL" id="BMPN01000002">
    <property type="protein sequence ID" value="GGJ54120.1"/>
    <property type="molecule type" value="Genomic_DNA"/>
</dbReference>
<keyword evidence="3" id="KW-1185">Reference proteome</keyword>
<feature type="transmembrane region" description="Helical" evidence="1">
    <location>
        <begin position="34"/>
        <end position="54"/>
    </location>
</feature>
<evidence type="ECO:0008006" key="4">
    <source>
        <dbReference type="Google" id="ProtNLM"/>
    </source>
</evidence>
<feature type="transmembrane region" description="Helical" evidence="1">
    <location>
        <begin position="146"/>
        <end position="169"/>
    </location>
</feature>
<evidence type="ECO:0000313" key="2">
    <source>
        <dbReference type="EMBL" id="GGJ54120.1"/>
    </source>
</evidence>
<evidence type="ECO:0000313" key="3">
    <source>
        <dbReference type="Proteomes" id="UP000634435"/>
    </source>
</evidence>
<dbReference type="RefSeq" id="WP_188942630.1">
    <property type="nucleotide sequence ID" value="NZ_BMPN01000002.1"/>
</dbReference>
<protein>
    <recommendedName>
        <fullName evidence="4">DUF2254 domain-containing protein</fullName>
    </recommendedName>
</protein>
<comment type="caution">
    <text evidence="2">The sequence shown here is derived from an EMBL/GenBank/DDBJ whole genome shotgun (WGS) entry which is preliminary data.</text>
</comment>
<keyword evidence="1" id="KW-0812">Transmembrane</keyword>
<dbReference type="Proteomes" id="UP000634435">
    <property type="component" value="Unassembled WGS sequence"/>
</dbReference>
<feature type="transmembrane region" description="Helical" evidence="1">
    <location>
        <begin position="121"/>
        <end position="140"/>
    </location>
</feature>
<feature type="transmembrane region" description="Helical" evidence="1">
    <location>
        <begin position="74"/>
        <end position="100"/>
    </location>
</feature>
<gene>
    <name evidence="2" type="ORF">GCM10007111_15430</name>
</gene>
<dbReference type="Pfam" id="PF10011">
    <property type="entry name" value="DUF2254"/>
    <property type="match status" value="1"/>
</dbReference>
<sequence>MLVKLLPPSISKYLQMSKPERQYELRLTLWRTPLLYVIVTFLFAAITLYLDVGIGLAQYMPVFFKAEFETTRLLISSLIGGVLTLSAFTLNSLLVVLATFSGQFSPRLLQNFVKDKQTQHILGVFNGSFVYVLIMFLFISSKPVDYYTAVPFVTVLIAFFAAIVFIYFINHATTWMQVHNITDMMNDVSEGILNGIFSQELEEIRTSQPGDMLEHDYPQSKTVMSPKSGYIQLILFKDLIKEARKDNIIIKMEVRVGSFVLNGNQLFTYWGPGADNVDEAKYVQLIRIGHKETEIQDLKFGLNKLGEIAIKAIGNDDPKTASNTIFQVTDLLLTLEKNVTFSPYLVDEYKQVRLILGVDNFEYHLYQGLGVIRHYAQKNYPIITDIIAALTRLAGAVDEKHHDVIWGFASNTIDHIYTEFIFDIDRRLLLRNLYKLAEITGNIENYHYIEQHFKGYAQ</sequence>